<evidence type="ECO:0000256" key="2">
    <source>
        <dbReference type="HAMAP-Rule" id="MF_00984"/>
    </source>
</evidence>
<evidence type="ECO:0000313" key="5">
    <source>
        <dbReference type="EMBL" id="CDR28677.1"/>
    </source>
</evidence>
<accession>A0A077VQ83</accession>
<gene>
    <name evidence="5" type="primary">ssb_2</name>
    <name evidence="5" type="ORF">ERS140147_01814</name>
</gene>
<evidence type="ECO:0000256" key="3">
    <source>
        <dbReference type="PIRNR" id="PIRNR002070"/>
    </source>
</evidence>
<dbReference type="PANTHER" id="PTHR10302:SF27">
    <property type="entry name" value="SINGLE-STRANDED DNA-BINDING PROTEIN"/>
    <property type="match status" value="1"/>
</dbReference>
<organism evidence="5 6">
    <name type="scientific">Staphylococcus schweitzeri</name>
    <dbReference type="NCBI Taxonomy" id="1654388"/>
    <lineage>
        <taxon>Bacteria</taxon>
        <taxon>Bacillati</taxon>
        <taxon>Bacillota</taxon>
        <taxon>Bacilli</taxon>
        <taxon>Bacillales</taxon>
        <taxon>Staphylococcaceae</taxon>
        <taxon>Staphylococcus</taxon>
    </lineage>
</organism>
<dbReference type="PROSITE" id="PS50935">
    <property type="entry name" value="SSB"/>
    <property type="match status" value="1"/>
</dbReference>
<dbReference type="InterPro" id="IPR012340">
    <property type="entry name" value="NA-bd_OB-fold"/>
</dbReference>
<dbReference type="EMBL" id="CCEH01000015">
    <property type="protein sequence ID" value="CDR28677.1"/>
    <property type="molecule type" value="Genomic_DNA"/>
</dbReference>
<evidence type="ECO:0000313" key="6">
    <source>
        <dbReference type="Proteomes" id="UP000044616"/>
    </source>
</evidence>
<dbReference type="Proteomes" id="UP000044616">
    <property type="component" value="Unassembled WGS sequence"/>
</dbReference>
<dbReference type="RefSeq" id="WP_047531233.1">
    <property type="nucleotide sequence ID" value="NZ_CCEH01000015.1"/>
</dbReference>
<feature type="region of interest" description="Disordered" evidence="4">
    <location>
        <begin position="103"/>
        <end position="147"/>
    </location>
</feature>
<dbReference type="HAMAP" id="MF_00984">
    <property type="entry name" value="SSB"/>
    <property type="match status" value="1"/>
</dbReference>
<dbReference type="GO" id="GO:0006260">
    <property type="term" value="P:DNA replication"/>
    <property type="evidence" value="ECO:0007669"/>
    <property type="project" value="InterPro"/>
</dbReference>
<dbReference type="AlphaFoldDB" id="A0A077VQ83"/>
<dbReference type="PIRSF" id="PIRSF002070">
    <property type="entry name" value="SSB"/>
    <property type="match status" value="1"/>
</dbReference>
<feature type="compositionally biased region" description="Low complexity" evidence="4">
    <location>
        <begin position="106"/>
        <end position="123"/>
    </location>
</feature>
<dbReference type="GO" id="GO:0009295">
    <property type="term" value="C:nucleoid"/>
    <property type="evidence" value="ECO:0007669"/>
    <property type="project" value="TreeGrafter"/>
</dbReference>
<evidence type="ECO:0000256" key="4">
    <source>
        <dbReference type="SAM" id="MobiDB-lite"/>
    </source>
</evidence>
<evidence type="ECO:0000256" key="1">
    <source>
        <dbReference type="ARBA" id="ARBA00023125"/>
    </source>
</evidence>
<dbReference type="Pfam" id="PF00436">
    <property type="entry name" value="SSB"/>
    <property type="match status" value="1"/>
</dbReference>
<dbReference type="Gene3D" id="2.40.50.140">
    <property type="entry name" value="Nucleic acid-binding proteins"/>
    <property type="match status" value="1"/>
</dbReference>
<comment type="subunit">
    <text evidence="2">Homotetramer.</text>
</comment>
<proteinExistence type="inferred from homology"/>
<dbReference type="GO" id="GO:0003697">
    <property type="term" value="F:single-stranded DNA binding"/>
    <property type="evidence" value="ECO:0007669"/>
    <property type="project" value="UniProtKB-UniRule"/>
</dbReference>
<dbReference type="InterPro" id="IPR011344">
    <property type="entry name" value="ssDNA-bd"/>
</dbReference>
<reference evidence="5 6" key="1">
    <citation type="submission" date="2014-05" db="EMBL/GenBank/DDBJ databases">
        <authorList>
            <person name="Aslett A.Martin."/>
            <person name="De Silva Nishadi"/>
        </authorList>
    </citation>
    <scope>NUCLEOTIDE SEQUENCE [LARGE SCALE GENOMIC DNA]</scope>
</reference>
<dbReference type="PANTHER" id="PTHR10302">
    <property type="entry name" value="SINGLE-STRANDED DNA-BINDING PROTEIN"/>
    <property type="match status" value="1"/>
</dbReference>
<keyword evidence="1 2" id="KW-0238">DNA-binding</keyword>
<dbReference type="InterPro" id="IPR000424">
    <property type="entry name" value="Primosome_PriB/ssb"/>
</dbReference>
<name>A0A077VQ83_9STAP</name>
<comment type="caution">
    <text evidence="2">Lacks conserved residue(s) required for the propagation of feature annotation.</text>
</comment>
<dbReference type="SUPFAM" id="SSF50249">
    <property type="entry name" value="Nucleic acid-binding proteins"/>
    <property type="match status" value="1"/>
</dbReference>
<protein>
    <recommendedName>
        <fullName evidence="2 3">Single-stranded DNA-binding protein</fullName>
        <shortName evidence="2">SSB</shortName>
    </recommendedName>
</protein>
<dbReference type="CDD" id="cd04496">
    <property type="entry name" value="SSB_OBF"/>
    <property type="match status" value="1"/>
</dbReference>
<sequence length="147" mass="16270">MNTVNLIGNLVADPELKGQNNNVVNFAIAVQRPFKNKQTNEYETDFIRCVAFGKTAEIIANNFNKGNKIGVTGSIQTGSYENNQGQKVFTTDIAVNNITFVERKNNGQSNNQQQNNSYNAPQNRQQSNNPFANANGPIEINSDDLPF</sequence>
<dbReference type="NCBIfam" id="TIGR00621">
    <property type="entry name" value="ssb"/>
    <property type="match status" value="1"/>
</dbReference>